<dbReference type="eggNOG" id="ENOG5032NA8">
    <property type="taxonomic scope" value="Bacteria"/>
</dbReference>
<gene>
    <name evidence="2" type="ORF">CD33_11815</name>
</gene>
<keyword evidence="1" id="KW-0812">Transmembrane</keyword>
<dbReference type="EMBL" id="JPVO01000051">
    <property type="protein sequence ID" value="KGR75399.1"/>
    <property type="molecule type" value="Genomic_DNA"/>
</dbReference>
<dbReference type="RefSeq" id="WP_036200892.1">
    <property type="nucleotide sequence ID" value="NZ_AVCY01000005.1"/>
</dbReference>
<dbReference type="Gene3D" id="1.25.40.10">
    <property type="entry name" value="Tetratricopeptide repeat domain"/>
    <property type="match status" value="1"/>
</dbReference>
<dbReference type="InterPro" id="IPR011990">
    <property type="entry name" value="TPR-like_helical_dom_sf"/>
</dbReference>
<sequence length="298" mass="34692">MLAKGLIVYYTFALLYSIVLYIRRRKGAALQAMILISCPFLGVLIILAMFKKSAQDGELPEWLLRREEYMDLSLQTPNRELEMNIIPFQDALMLNENSIKRKSLINLLKEEFLQQSDALALALKSEDTETSHYAATALQQAKSQLVKELKRLEARLQENSTGLETIKQYVDVLKQSVQIEFLDQKTQKKYMYLYSQSLSRLLALNPTDSSLYYNEKIKTALELREYQQALETAEAFLEHFSHDEDAYFAAMSVHFHMQNREAFFQLVDKIRSSSIRLSPERLNQLRYWLQGGMYEGKI</sequence>
<dbReference type="STRING" id="1384057.CD33_11815"/>
<evidence type="ECO:0000313" key="3">
    <source>
        <dbReference type="Proteomes" id="UP000030408"/>
    </source>
</evidence>
<organism evidence="2 3">
    <name type="scientific">Ureibacillus sinduriensis BLB-1 = JCM 15800</name>
    <dbReference type="NCBI Taxonomy" id="1384057"/>
    <lineage>
        <taxon>Bacteria</taxon>
        <taxon>Bacillati</taxon>
        <taxon>Bacillota</taxon>
        <taxon>Bacilli</taxon>
        <taxon>Bacillales</taxon>
        <taxon>Caryophanaceae</taxon>
        <taxon>Ureibacillus</taxon>
    </lineage>
</organism>
<accession>A0A0A3HSK4</accession>
<dbReference type="AlphaFoldDB" id="A0A0A3HSK4"/>
<proteinExistence type="predicted"/>
<feature type="transmembrane region" description="Helical" evidence="1">
    <location>
        <begin position="6"/>
        <end position="22"/>
    </location>
</feature>
<protein>
    <submittedName>
        <fullName evidence="2">Uncharacterized protein</fullName>
    </submittedName>
</protein>
<keyword evidence="1" id="KW-0472">Membrane</keyword>
<reference evidence="2 3" key="1">
    <citation type="submission" date="2014-02" db="EMBL/GenBank/DDBJ databases">
        <title>Draft genome sequence of Lysinibacillus sinduriensis JCM 15800.</title>
        <authorList>
            <person name="Zhang F."/>
            <person name="Wang G."/>
            <person name="Zhang L."/>
        </authorList>
    </citation>
    <scope>NUCLEOTIDE SEQUENCE [LARGE SCALE GENOMIC DNA]</scope>
    <source>
        <strain evidence="2 3">JCM 15800</strain>
    </source>
</reference>
<feature type="transmembrane region" description="Helical" evidence="1">
    <location>
        <begin position="29"/>
        <end position="50"/>
    </location>
</feature>
<evidence type="ECO:0000313" key="2">
    <source>
        <dbReference type="EMBL" id="KGR75399.1"/>
    </source>
</evidence>
<dbReference type="OrthoDB" id="1933450at2"/>
<keyword evidence="3" id="KW-1185">Reference proteome</keyword>
<keyword evidence="1" id="KW-1133">Transmembrane helix</keyword>
<name>A0A0A3HSK4_9BACL</name>
<evidence type="ECO:0000256" key="1">
    <source>
        <dbReference type="SAM" id="Phobius"/>
    </source>
</evidence>
<comment type="caution">
    <text evidence="2">The sequence shown here is derived from an EMBL/GenBank/DDBJ whole genome shotgun (WGS) entry which is preliminary data.</text>
</comment>
<dbReference type="Proteomes" id="UP000030408">
    <property type="component" value="Unassembled WGS sequence"/>
</dbReference>